<dbReference type="NCBIfam" id="TIGR01169">
    <property type="entry name" value="rplA_bact"/>
    <property type="match status" value="1"/>
</dbReference>
<organism evidence="12 13">
    <name type="scientific">Leptospirillum ferrooxidans (strain C2-3)</name>
    <dbReference type="NCBI Taxonomy" id="1162668"/>
    <lineage>
        <taxon>Bacteria</taxon>
        <taxon>Pseudomonadati</taxon>
        <taxon>Nitrospirota</taxon>
        <taxon>Nitrospiria</taxon>
        <taxon>Nitrospirales</taxon>
        <taxon>Nitrospiraceae</taxon>
        <taxon>Leptospirillum</taxon>
    </lineage>
</organism>
<dbReference type="GO" id="GO:0006417">
    <property type="term" value="P:regulation of translation"/>
    <property type="evidence" value="ECO:0007669"/>
    <property type="project" value="UniProtKB-KW"/>
</dbReference>
<proteinExistence type="inferred from homology"/>
<evidence type="ECO:0000313" key="13">
    <source>
        <dbReference type="Proteomes" id="UP000007382"/>
    </source>
</evidence>
<dbReference type="Gene3D" id="3.30.190.20">
    <property type="match status" value="1"/>
</dbReference>
<keyword evidence="5 10" id="KW-0810">Translation regulation</keyword>
<dbReference type="RefSeq" id="WP_014449067.1">
    <property type="nucleotide sequence ID" value="NC_017094.1"/>
</dbReference>
<dbReference type="PROSITE" id="PS01199">
    <property type="entry name" value="RIBOSOMAL_L1"/>
    <property type="match status" value="1"/>
</dbReference>
<dbReference type="PATRIC" id="fig|1162668.3.peg.1012"/>
<dbReference type="HAMAP" id="MF_01318_B">
    <property type="entry name" value="Ribosomal_uL1_B"/>
    <property type="match status" value="1"/>
</dbReference>
<protein>
    <recommendedName>
        <fullName evidence="9 10">Large ribosomal subunit protein uL1</fullName>
    </recommendedName>
</protein>
<name>I0IMS7_LEPFC</name>
<evidence type="ECO:0000256" key="10">
    <source>
        <dbReference type="HAMAP-Rule" id="MF_01318"/>
    </source>
</evidence>
<gene>
    <name evidence="10" type="primary">rplA</name>
    <name evidence="12" type="ordered locus">LFE_0872</name>
</gene>
<dbReference type="InterPro" id="IPR005878">
    <property type="entry name" value="Ribosom_uL1_bac-type"/>
</dbReference>
<keyword evidence="8 10" id="KW-0687">Ribonucleoprotein</keyword>
<comment type="subunit">
    <text evidence="10">Part of the 50S ribosomal subunit.</text>
</comment>
<dbReference type="FunFam" id="3.40.50.790:FF:000001">
    <property type="entry name" value="50S ribosomal protein L1"/>
    <property type="match status" value="1"/>
</dbReference>
<evidence type="ECO:0000256" key="6">
    <source>
        <dbReference type="ARBA" id="ARBA00022884"/>
    </source>
</evidence>
<reference evidence="12 13" key="1">
    <citation type="journal article" date="2012" name="J. Bacteriol.">
        <title>Complete Genome Sequence of Leptospirillum ferrooxidans Strain C2-3, Isolated from a Fresh Volcanic Ash Deposit on the Island of Miyake, Japan.</title>
        <authorList>
            <person name="Fujimura R."/>
            <person name="Sato Y."/>
            <person name="Nishizawa T."/>
            <person name="Oshima K."/>
            <person name="Kim S.-W."/>
            <person name="Hattori M."/>
            <person name="Kamijo T."/>
            <person name="Ohta H."/>
        </authorList>
    </citation>
    <scope>NUCLEOTIDE SEQUENCE [LARGE SCALE GENOMIC DNA]</scope>
    <source>
        <strain evidence="12 13">C2-3</strain>
    </source>
</reference>
<dbReference type="GO" id="GO:0019843">
    <property type="term" value="F:rRNA binding"/>
    <property type="evidence" value="ECO:0007669"/>
    <property type="project" value="UniProtKB-UniRule"/>
</dbReference>
<comment type="similarity">
    <text evidence="1 10 11">Belongs to the universal ribosomal protein uL1 family.</text>
</comment>
<evidence type="ECO:0000256" key="7">
    <source>
        <dbReference type="ARBA" id="ARBA00022980"/>
    </source>
</evidence>
<dbReference type="EMBL" id="AP012342">
    <property type="protein sequence ID" value="BAM06576.1"/>
    <property type="molecule type" value="Genomic_DNA"/>
</dbReference>
<dbReference type="SUPFAM" id="SSF56808">
    <property type="entry name" value="Ribosomal protein L1"/>
    <property type="match status" value="1"/>
</dbReference>
<keyword evidence="7 10" id="KW-0689">Ribosomal protein</keyword>
<accession>I0IMS7</accession>
<dbReference type="Proteomes" id="UP000007382">
    <property type="component" value="Chromosome"/>
</dbReference>
<dbReference type="InterPro" id="IPR002143">
    <property type="entry name" value="Ribosomal_uL1"/>
</dbReference>
<dbReference type="CDD" id="cd00403">
    <property type="entry name" value="Ribosomal_L1"/>
    <property type="match status" value="1"/>
</dbReference>
<dbReference type="GO" id="GO:0022625">
    <property type="term" value="C:cytosolic large ribosomal subunit"/>
    <property type="evidence" value="ECO:0007669"/>
    <property type="project" value="TreeGrafter"/>
</dbReference>
<keyword evidence="6 10" id="KW-0694">RNA-binding</keyword>
<dbReference type="AlphaFoldDB" id="I0IMS7"/>
<dbReference type="PANTHER" id="PTHR36427">
    <property type="entry name" value="54S RIBOSOMAL PROTEIN L1, MITOCHONDRIAL"/>
    <property type="match status" value="1"/>
</dbReference>
<dbReference type="InterPro" id="IPR016095">
    <property type="entry name" value="Ribosomal_uL1_3-a/b-sand"/>
</dbReference>
<comment type="function">
    <text evidence="10">Protein L1 is also a translational repressor protein, it controls the translation of the L11 operon by binding to its mRNA.</text>
</comment>
<dbReference type="Pfam" id="PF00687">
    <property type="entry name" value="Ribosomal_L1"/>
    <property type="match status" value="1"/>
</dbReference>
<dbReference type="InterPro" id="IPR023673">
    <property type="entry name" value="Ribosomal_uL1_CS"/>
</dbReference>
<keyword evidence="3 10" id="KW-0820">tRNA-binding</keyword>
<dbReference type="InterPro" id="IPR028364">
    <property type="entry name" value="Ribosomal_uL1/biogenesis"/>
</dbReference>
<sequence>MPEGKKVKLAKSKVEKRPYLVDEALRLIKEVKFANFDESVDLAVNLGVDPRHSDQMVRGAVLLPNGIGKTVKVLAFAKGDKEKEALLAGADYVGADDLVAKIQEGWLDFDTVVATPDLMVMVGKLGKVLGPRGLMPNPKTGTVTFDIGKAVREAKQGKVEFKTEKGGLLHFPIGRASFDENKLKENLLVAMSAISKAKPQTSKGKYIQKAVLSTTMGPGVLIDINSLLKEVI</sequence>
<keyword evidence="4 10" id="KW-0699">rRNA-binding</keyword>
<dbReference type="GO" id="GO:0000049">
    <property type="term" value="F:tRNA binding"/>
    <property type="evidence" value="ECO:0007669"/>
    <property type="project" value="UniProtKB-KW"/>
</dbReference>
<dbReference type="eggNOG" id="COG0081">
    <property type="taxonomic scope" value="Bacteria"/>
</dbReference>
<dbReference type="Gene3D" id="3.40.50.790">
    <property type="match status" value="1"/>
</dbReference>
<dbReference type="PIRSF" id="PIRSF002155">
    <property type="entry name" value="Ribosomal_L1"/>
    <property type="match status" value="1"/>
</dbReference>
<dbReference type="PANTHER" id="PTHR36427:SF3">
    <property type="entry name" value="LARGE RIBOSOMAL SUBUNIT PROTEIN UL1M"/>
    <property type="match status" value="1"/>
</dbReference>
<evidence type="ECO:0000256" key="8">
    <source>
        <dbReference type="ARBA" id="ARBA00023274"/>
    </source>
</evidence>
<dbReference type="InterPro" id="IPR023674">
    <property type="entry name" value="Ribosomal_uL1-like"/>
</dbReference>
<evidence type="ECO:0000256" key="2">
    <source>
        <dbReference type="ARBA" id="ARBA00022491"/>
    </source>
</evidence>
<dbReference type="GO" id="GO:0006412">
    <property type="term" value="P:translation"/>
    <property type="evidence" value="ECO:0007669"/>
    <property type="project" value="UniProtKB-UniRule"/>
</dbReference>
<reference evidence="13" key="2">
    <citation type="submission" date="2012-03" db="EMBL/GenBank/DDBJ databases">
        <title>The complete genome sequence of the pioneer microbe on fresh volcanic deposit, Leptospirillum ferrooxidans strain C2-3.</title>
        <authorList>
            <person name="Fujimura R."/>
            <person name="Sato Y."/>
            <person name="Nishizawa T."/>
            <person name="Nanba K."/>
            <person name="Oshima K."/>
            <person name="Hattori M."/>
            <person name="Kamijo T."/>
            <person name="Ohta H."/>
        </authorList>
    </citation>
    <scope>NUCLEOTIDE SEQUENCE [LARGE SCALE GENOMIC DNA]</scope>
    <source>
        <strain evidence="13">C2-3</strain>
    </source>
</reference>
<evidence type="ECO:0000256" key="5">
    <source>
        <dbReference type="ARBA" id="ARBA00022845"/>
    </source>
</evidence>
<evidence type="ECO:0000256" key="3">
    <source>
        <dbReference type="ARBA" id="ARBA00022555"/>
    </source>
</evidence>
<dbReference type="HOGENOM" id="CLU_062853_0_0_0"/>
<keyword evidence="2 10" id="KW-0678">Repressor</keyword>
<dbReference type="OrthoDB" id="9803740at2"/>
<keyword evidence="13" id="KW-1185">Reference proteome</keyword>
<dbReference type="GO" id="GO:0003735">
    <property type="term" value="F:structural constituent of ribosome"/>
    <property type="evidence" value="ECO:0007669"/>
    <property type="project" value="InterPro"/>
</dbReference>
<dbReference type="STRING" id="1162668.LFE_0872"/>
<evidence type="ECO:0000313" key="12">
    <source>
        <dbReference type="EMBL" id="BAM06576.1"/>
    </source>
</evidence>
<evidence type="ECO:0000256" key="4">
    <source>
        <dbReference type="ARBA" id="ARBA00022730"/>
    </source>
</evidence>
<evidence type="ECO:0000256" key="11">
    <source>
        <dbReference type="RuleBase" id="RU000659"/>
    </source>
</evidence>
<evidence type="ECO:0000256" key="9">
    <source>
        <dbReference type="ARBA" id="ARBA00035241"/>
    </source>
</evidence>
<evidence type="ECO:0000256" key="1">
    <source>
        <dbReference type="ARBA" id="ARBA00010531"/>
    </source>
</evidence>
<comment type="function">
    <text evidence="10">Binds directly to 23S rRNA. The L1 stalk is quite mobile in the ribosome, and is involved in E site tRNA release.</text>
</comment>
<dbReference type="KEGG" id="lfc:LFE_0872"/>